<feature type="region of interest" description="Disordered" evidence="1">
    <location>
        <begin position="292"/>
        <end position="335"/>
    </location>
</feature>
<dbReference type="EMBL" id="JBHLTC010000018">
    <property type="protein sequence ID" value="MFC0625739.1"/>
    <property type="molecule type" value="Genomic_DNA"/>
</dbReference>
<evidence type="ECO:0000313" key="3">
    <source>
        <dbReference type="Proteomes" id="UP001589890"/>
    </source>
</evidence>
<accession>A0ABV6QM85</accession>
<keyword evidence="3" id="KW-1185">Reference proteome</keyword>
<organism evidence="2 3">
    <name type="scientific">Kribbella deserti</name>
    <dbReference type="NCBI Taxonomy" id="1926257"/>
    <lineage>
        <taxon>Bacteria</taxon>
        <taxon>Bacillati</taxon>
        <taxon>Actinomycetota</taxon>
        <taxon>Actinomycetes</taxon>
        <taxon>Propionibacteriales</taxon>
        <taxon>Kribbellaceae</taxon>
        <taxon>Kribbella</taxon>
    </lineage>
</organism>
<gene>
    <name evidence="2" type="ORF">ACFFGN_16800</name>
</gene>
<dbReference type="Proteomes" id="UP001589890">
    <property type="component" value="Unassembled WGS sequence"/>
</dbReference>
<name>A0ABV6QM85_9ACTN</name>
<dbReference type="RefSeq" id="WP_380048458.1">
    <property type="nucleotide sequence ID" value="NZ_JBHLTC010000018.1"/>
</dbReference>
<protein>
    <submittedName>
        <fullName evidence="2">Uncharacterized protein</fullName>
    </submittedName>
</protein>
<evidence type="ECO:0000256" key="1">
    <source>
        <dbReference type="SAM" id="MobiDB-lite"/>
    </source>
</evidence>
<proteinExistence type="predicted"/>
<evidence type="ECO:0000313" key="2">
    <source>
        <dbReference type="EMBL" id="MFC0625739.1"/>
    </source>
</evidence>
<sequence length="335" mass="35792">MKQHGDDHWHGHREITQEAVKRLYATMAGPDGRIRGLDEQRYFEALDKAQAHIDRPVGAGLVRNFNGTNLTVPYVGPGPTTHSAWANPGVQREHFMADPYKSGPENLAINASYLDDAMAAARQAGAAATGPDDILRQEMPPLGAAVHSIQDSYSGAHAWREDSVYEGNVEAPVQSFHVFTPAHAVGIDDGKNTHADEFDKPPIESGSARAATEATFRLLQAHEQGYRTSPDQARAELWKALGPMVTPSASGVTVNTAPTAEWAAERDRRVALEHNPPGAQFGAEELRVLGDVLATQPGSPLSAGPQAATPDGRVSDARPASHHLGRSTGPDGPAR</sequence>
<comment type="caution">
    <text evidence="2">The sequence shown here is derived from an EMBL/GenBank/DDBJ whole genome shotgun (WGS) entry which is preliminary data.</text>
</comment>
<reference evidence="2 3" key="1">
    <citation type="submission" date="2024-09" db="EMBL/GenBank/DDBJ databases">
        <authorList>
            <person name="Sun Q."/>
            <person name="Mori K."/>
        </authorList>
    </citation>
    <scope>NUCLEOTIDE SEQUENCE [LARGE SCALE GENOMIC DNA]</scope>
    <source>
        <strain evidence="2 3">CGMCC 1.15906</strain>
    </source>
</reference>